<dbReference type="Pfam" id="PF03773">
    <property type="entry name" value="ArsP_1"/>
    <property type="match status" value="1"/>
</dbReference>
<keyword evidence="3" id="KW-1003">Cell membrane</keyword>
<keyword evidence="8" id="KW-1185">Reference proteome</keyword>
<protein>
    <submittedName>
        <fullName evidence="7">Permease</fullName>
    </submittedName>
</protein>
<dbReference type="PANTHER" id="PTHR34184:SF4">
    <property type="entry name" value="UPF0718 PROTEIN YCGR"/>
    <property type="match status" value="1"/>
</dbReference>
<name>A0A1U7DGH4_9RHOB</name>
<comment type="similarity">
    <text evidence="2">Belongs to the UPF0718 family.</text>
</comment>
<sequence length="336" mass="34503">MTEGILSTSSGRIAGASALLIGLVVCILAPKAVLGTLVFVVDSLLDVAPLVIPGILLAAWVSASGASSHVARVFHGRRYKAIAAASAVGAITPVCGITVLPLMVGLLASGVPLAPVMAFWLASPITDPAMLSATIATLGLDFAVAKTVAAFGLGLFAGLATLAAPVAWTSSPLRSSRFVPASCQGSGCGPTGFLPAFWREDVRRRSFWRNAVATSRLIVICLVPAFAAEFWLNEALSPRALSTYVGTDSWWAVPLAVLVGAPAYLDGFAALPLTRAMLDHGMAPGAALAFLVSGGAISVWGAMAIFPVLRIRPFLLYMALAVSGSMLAGWGFGALL</sequence>
<evidence type="ECO:0000256" key="4">
    <source>
        <dbReference type="ARBA" id="ARBA00022692"/>
    </source>
</evidence>
<dbReference type="EMBL" id="CP019124">
    <property type="protein sequence ID" value="APX88999.1"/>
    <property type="molecule type" value="Genomic_DNA"/>
</dbReference>
<keyword evidence="5" id="KW-1133">Transmembrane helix</keyword>
<dbReference type="STRING" id="1267768.BV394_04050"/>
<accession>A0A1U7DGH4</accession>
<dbReference type="OrthoDB" id="9777774at2"/>
<evidence type="ECO:0000313" key="7">
    <source>
        <dbReference type="EMBL" id="APX88999.1"/>
    </source>
</evidence>
<gene>
    <name evidence="7" type="ORF">BV394_04050</name>
</gene>
<evidence type="ECO:0000256" key="2">
    <source>
        <dbReference type="ARBA" id="ARBA00006386"/>
    </source>
</evidence>
<evidence type="ECO:0000256" key="1">
    <source>
        <dbReference type="ARBA" id="ARBA00004651"/>
    </source>
</evidence>
<proteinExistence type="inferred from homology"/>
<dbReference type="PANTHER" id="PTHR34184">
    <property type="entry name" value="UPF0718 PROTEIN YCGR"/>
    <property type="match status" value="1"/>
</dbReference>
<dbReference type="InterPro" id="IPR052923">
    <property type="entry name" value="UPF0718"/>
</dbReference>
<dbReference type="AlphaFoldDB" id="A0A1U7DGH4"/>
<accession>A0A2M9DF86</accession>
<organism evidence="7 8">
    <name type="scientific">Brevirhabdus pacifica</name>
    <dbReference type="NCBI Taxonomy" id="1267768"/>
    <lineage>
        <taxon>Bacteria</taxon>
        <taxon>Pseudomonadati</taxon>
        <taxon>Pseudomonadota</taxon>
        <taxon>Alphaproteobacteria</taxon>
        <taxon>Rhodobacterales</taxon>
        <taxon>Paracoccaceae</taxon>
        <taxon>Brevirhabdus</taxon>
    </lineage>
</organism>
<evidence type="ECO:0000256" key="3">
    <source>
        <dbReference type="ARBA" id="ARBA00022475"/>
    </source>
</evidence>
<evidence type="ECO:0000313" key="8">
    <source>
        <dbReference type="Proteomes" id="UP000187266"/>
    </source>
</evidence>
<comment type="subcellular location">
    <subcellularLocation>
        <location evidence="1">Cell membrane</location>
        <topology evidence="1">Multi-pass membrane protein</topology>
    </subcellularLocation>
</comment>
<evidence type="ECO:0000256" key="6">
    <source>
        <dbReference type="ARBA" id="ARBA00023136"/>
    </source>
</evidence>
<reference evidence="7 8" key="1">
    <citation type="submission" date="2017-01" db="EMBL/GenBank/DDBJ databases">
        <title>Genomic analysis of Xuhuaishuia manganoxidans DY6-4.</title>
        <authorList>
            <person name="Wang X."/>
        </authorList>
    </citation>
    <scope>NUCLEOTIDE SEQUENCE [LARGE SCALE GENOMIC DNA]</scope>
    <source>
        <strain evidence="7 8">DY6-4</strain>
    </source>
</reference>
<dbReference type="Proteomes" id="UP000187266">
    <property type="component" value="Chromosome"/>
</dbReference>
<dbReference type="RefSeq" id="WP_076979022.1">
    <property type="nucleotide sequence ID" value="NZ_CP019124.1"/>
</dbReference>
<evidence type="ECO:0000256" key="5">
    <source>
        <dbReference type="ARBA" id="ARBA00022989"/>
    </source>
</evidence>
<keyword evidence="4" id="KW-0812">Transmembrane</keyword>
<dbReference type="GO" id="GO:0005886">
    <property type="term" value="C:plasma membrane"/>
    <property type="evidence" value="ECO:0007669"/>
    <property type="project" value="UniProtKB-SubCell"/>
</dbReference>
<dbReference type="InterPro" id="IPR005524">
    <property type="entry name" value="DUF318"/>
</dbReference>
<keyword evidence="6" id="KW-0472">Membrane</keyword>